<reference evidence="2 3" key="1">
    <citation type="submission" date="2016-04" db="EMBL/GenBank/DDBJ databases">
        <title>Genome analyses suggest a sexual origin of heterokaryosis in a supposedly ancient asexual fungus.</title>
        <authorList>
            <person name="Ropars J."/>
            <person name="Sedzielewska K."/>
            <person name="Noel J."/>
            <person name="Charron P."/>
            <person name="Farinelli L."/>
            <person name="Marton T."/>
            <person name="Kruger M."/>
            <person name="Pelin A."/>
            <person name="Brachmann A."/>
            <person name="Corradi N."/>
        </authorList>
    </citation>
    <scope>NUCLEOTIDE SEQUENCE [LARGE SCALE GENOMIC DNA]</scope>
    <source>
        <strain evidence="2 3">C2</strain>
    </source>
</reference>
<dbReference type="AlphaFoldDB" id="A0A2N1MS87"/>
<evidence type="ECO:0000256" key="1">
    <source>
        <dbReference type="SAM" id="MobiDB-lite"/>
    </source>
</evidence>
<dbReference type="EMBL" id="LLXL01001423">
    <property type="protein sequence ID" value="PKK64512.1"/>
    <property type="molecule type" value="Genomic_DNA"/>
</dbReference>
<feature type="region of interest" description="Disordered" evidence="1">
    <location>
        <begin position="195"/>
        <end position="234"/>
    </location>
</feature>
<evidence type="ECO:0000313" key="3">
    <source>
        <dbReference type="Proteomes" id="UP000233469"/>
    </source>
</evidence>
<feature type="compositionally biased region" description="Basic residues" evidence="1">
    <location>
        <begin position="159"/>
        <end position="168"/>
    </location>
</feature>
<name>A0A2N1MS87_9GLOM</name>
<dbReference type="VEuPathDB" id="FungiDB:FUN_006343"/>
<accession>A0A2N1MS87</accession>
<evidence type="ECO:0000313" key="2">
    <source>
        <dbReference type="EMBL" id="PKK64512.1"/>
    </source>
</evidence>
<dbReference type="Proteomes" id="UP000233469">
    <property type="component" value="Unassembled WGS sequence"/>
</dbReference>
<protein>
    <submittedName>
        <fullName evidence="2">Uncharacterized protein</fullName>
    </submittedName>
</protein>
<feature type="compositionally biased region" description="Basic and acidic residues" evidence="1">
    <location>
        <begin position="222"/>
        <end position="234"/>
    </location>
</feature>
<gene>
    <name evidence="2" type="ORF">RhiirC2_787387</name>
</gene>
<reference evidence="2 3" key="2">
    <citation type="submission" date="2017-10" db="EMBL/GenBank/DDBJ databases">
        <title>Extensive intraspecific genome diversity in a model arbuscular mycorrhizal fungus.</title>
        <authorList>
            <person name="Chen E.C.H."/>
            <person name="Morin E."/>
            <person name="Baudet D."/>
            <person name="Noel J."/>
            <person name="Ndikumana S."/>
            <person name="Charron P."/>
            <person name="St-Onge C."/>
            <person name="Giorgi J."/>
            <person name="Grigoriev I.V."/>
            <person name="Roux C."/>
            <person name="Martin F.M."/>
            <person name="Corradi N."/>
        </authorList>
    </citation>
    <scope>NUCLEOTIDE SEQUENCE [LARGE SCALE GENOMIC DNA]</scope>
    <source>
        <strain evidence="2 3">C2</strain>
    </source>
</reference>
<organism evidence="2 3">
    <name type="scientific">Rhizophagus irregularis</name>
    <dbReference type="NCBI Taxonomy" id="588596"/>
    <lineage>
        <taxon>Eukaryota</taxon>
        <taxon>Fungi</taxon>
        <taxon>Fungi incertae sedis</taxon>
        <taxon>Mucoromycota</taxon>
        <taxon>Glomeromycotina</taxon>
        <taxon>Glomeromycetes</taxon>
        <taxon>Glomerales</taxon>
        <taxon>Glomeraceae</taxon>
        <taxon>Rhizophagus</taxon>
    </lineage>
</organism>
<dbReference type="VEuPathDB" id="FungiDB:RhiirA1_464249"/>
<feature type="region of interest" description="Disordered" evidence="1">
    <location>
        <begin position="145"/>
        <end position="182"/>
    </location>
</feature>
<comment type="caution">
    <text evidence="2">The sequence shown here is derived from an EMBL/GenBank/DDBJ whole genome shotgun (WGS) entry which is preliminary data.</text>
</comment>
<proteinExistence type="predicted"/>
<sequence length="234" mass="27774">MKNNYGACKNCDEQYTNLYNVKYEWYKSYYITNWISKNERINNLIQEMQSEMDYMIIEWIPYNQFDNIKELAKNEYIRNPNKIVALYFYNDQNIVNKFFNEQFTEEELEEASKRSRTSVNWTEYNKWVKDGKPYEEEDFIDQKYKNDSQQRSVGAKRGNLIRKGRSGHVVKSNDSSGKTTRKAWKKSIVFASTNTKSKTTTCKDGEYSNKTLGSNKISHSIKLHEHDDSKSAKR</sequence>
<feature type="compositionally biased region" description="Polar residues" evidence="1">
    <location>
        <begin position="208"/>
        <end position="218"/>
    </location>
</feature>